<name>A0A1I4EFR1_9ACTN</name>
<organism evidence="1 2">
    <name type="scientific">Streptomyces pini</name>
    <dbReference type="NCBI Taxonomy" id="1520580"/>
    <lineage>
        <taxon>Bacteria</taxon>
        <taxon>Bacillati</taxon>
        <taxon>Actinomycetota</taxon>
        <taxon>Actinomycetes</taxon>
        <taxon>Kitasatosporales</taxon>
        <taxon>Streptomycetaceae</taxon>
        <taxon>Streptomyces</taxon>
    </lineage>
</organism>
<dbReference type="AlphaFoldDB" id="A0A1I4EFR1"/>
<reference evidence="2" key="1">
    <citation type="submission" date="2016-10" db="EMBL/GenBank/DDBJ databases">
        <authorList>
            <person name="Varghese N."/>
            <person name="Submissions S."/>
        </authorList>
    </citation>
    <scope>NUCLEOTIDE SEQUENCE [LARGE SCALE GENOMIC DNA]</scope>
    <source>
        <strain evidence="2">PL19</strain>
    </source>
</reference>
<keyword evidence="2" id="KW-1185">Reference proteome</keyword>
<dbReference type="EMBL" id="FOSG01000012">
    <property type="protein sequence ID" value="SFL04615.1"/>
    <property type="molecule type" value="Genomic_DNA"/>
</dbReference>
<protein>
    <submittedName>
        <fullName evidence="1">Uncharacterized protein</fullName>
    </submittedName>
</protein>
<dbReference type="Proteomes" id="UP000198928">
    <property type="component" value="Unassembled WGS sequence"/>
</dbReference>
<proteinExistence type="predicted"/>
<sequence length="111" mass="11876">MLSPMTTTTPSNRPCTCGSYSYLVLVHEGAKGDKVWQRRDTGCADTTHRTFAAGHDSKLKSLLIAAGIGGHQIQQVSGDVVTAKDALRVAADLGWEDIVREGIARGRGNRP</sequence>
<evidence type="ECO:0000313" key="2">
    <source>
        <dbReference type="Proteomes" id="UP000198928"/>
    </source>
</evidence>
<gene>
    <name evidence="1" type="ORF">SAMN05192584_11260</name>
</gene>
<evidence type="ECO:0000313" key="1">
    <source>
        <dbReference type="EMBL" id="SFL04615.1"/>
    </source>
</evidence>
<accession>A0A1I4EFR1</accession>